<feature type="region of interest" description="Disordered" evidence="1">
    <location>
        <begin position="1"/>
        <end position="23"/>
    </location>
</feature>
<dbReference type="InterPro" id="IPR036291">
    <property type="entry name" value="NAD(P)-bd_dom_sf"/>
</dbReference>
<dbReference type="Proteomes" id="UP001500956">
    <property type="component" value="Unassembled WGS sequence"/>
</dbReference>
<dbReference type="PANTHER" id="PTHR43162">
    <property type="match status" value="1"/>
</dbReference>
<dbReference type="InterPro" id="IPR051604">
    <property type="entry name" value="Ergot_Alk_Oxidoreductase"/>
</dbReference>
<evidence type="ECO:0000313" key="2">
    <source>
        <dbReference type="EMBL" id="GAA4722053.1"/>
    </source>
</evidence>
<evidence type="ECO:0000256" key="1">
    <source>
        <dbReference type="SAM" id="MobiDB-lite"/>
    </source>
</evidence>
<sequence>MTTPTFPAATTAPTASDAAPGPTVVAGATGKTGRRVADRLEAAGLPVRRASRGATPRFDWADESTWAPALEGASAVHVAYAPDLAVPGAPEAVARFAAAARTAGARRLTMVTGRGETEAQRAEALVAEAFPARTVLRCSFFAQDFSESFLLDPVLDGTLALPVGDAVDPFVDLEDVADVAVAALTDDQHAGQVYELTGPRLLSFADVAAEISAASGRDVRFAPVAMSDFAAGLAADGVPDDVVALMQYLFTEVLDGRGAYVTDTVEQVLGRPARDFREFAVREASAWRARS</sequence>
<comment type="caution">
    <text evidence="2">The sequence shown here is derived from an EMBL/GenBank/DDBJ whole genome shotgun (WGS) entry which is preliminary data.</text>
</comment>
<dbReference type="RefSeq" id="WP_172153752.1">
    <property type="nucleotide sequence ID" value="NZ_BAABID010000005.1"/>
</dbReference>
<keyword evidence="3" id="KW-1185">Reference proteome</keyword>
<reference evidence="3" key="1">
    <citation type="journal article" date="2019" name="Int. J. Syst. Evol. Microbiol.">
        <title>The Global Catalogue of Microorganisms (GCM) 10K type strain sequencing project: providing services to taxonomists for standard genome sequencing and annotation.</title>
        <authorList>
            <consortium name="The Broad Institute Genomics Platform"/>
            <consortium name="The Broad Institute Genome Sequencing Center for Infectious Disease"/>
            <person name="Wu L."/>
            <person name="Ma J."/>
        </authorList>
    </citation>
    <scope>NUCLEOTIDE SEQUENCE [LARGE SCALE GENOMIC DNA]</scope>
    <source>
        <strain evidence="3">JCM 18063</strain>
    </source>
</reference>
<dbReference type="Gene3D" id="3.90.25.10">
    <property type="entry name" value="UDP-galactose 4-epimerase, domain 1"/>
    <property type="match status" value="1"/>
</dbReference>
<dbReference type="PANTHER" id="PTHR43162:SF1">
    <property type="entry name" value="PRESTALK A DIFFERENTIATION PROTEIN A"/>
    <property type="match status" value="1"/>
</dbReference>
<dbReference type="EMBL" id="BAABID010000005">
    <property type="protein sequence ID" value="GAA4722053.1"/>
    <property type="molecule type" value="Genomic_DNA"/>
</dbReference>
<name>A0ABP8Y7B8_9MICO</name>
<dbReference type="Gene3D" id="3.40.50.720">
    <property type="entry name" value="NAD(P)-binding Rossmann-like Domain"/>
    <property type="match status" value="1"/>
</dbReference>
<dbReference type="SUPFAM" id="SSF51735">
    <property type="entry name" value="NAD(P)-binding Rossmann-fold domains"/>
    <property type="match status" value="1"/>
</dbReference>
<accession>A0ABP8Y7B8</accession>
<gene>
    <name evidence="2" type="ORF">GCM10023216_09100</name>
</gene>
<protein>
    <submittedName>
        <fullName evidence="2">NAD(P)H-binding protein</fullName>
    </submittedName>
</protein>
<proteinExistence type="predicted"/>
<organism evidence="2 3">
    <name type="scientific">Isoptericola chiayiensis</name>
    <dbReference type="NCBI Taxonomy" id="579446"/>
    <lineage>
        <taxon>Bacteria</taxon>
        <taxon>Bacillati</taxon>
        <taxon>Actinomycetota</taxon>
        <taxon>Actinomycetes</taxon>
        <taxon>Micrococcales</taxon>
        <taxon>Promicromonosporaceae</taxon>
        <taxon>Isoptericola</taxon>
    </lineage>
</organism>
<evidence type="ECO:0000313" key="3">
    <source>
        <dbReference type="Proteomes" id="UP001500956"/>
    </source>
</evidence>